<feature type="coiled-coil region" evidence="1">
    <location>
        <begin position="44"/>
        <end position="106"/>
    </location>
</feature>
<dbReference type="AlphaFoldDB" id="A0A2K3M7S5"/>
<accession>A0A2K3M7S5</accession>
<reference evidence="3 4" key="2">
    <citation type="journal article" date="2017" name="Front. Plant Sci.">
        <title>Gene Classification and Mining of Molecular Markers Useful in Red Clover (Trifolium pratense) Breeding.</title>
        <authorList>
            <person name="Istvanek J."/>
            <person name="Dluhosova J."/>
            <person name="Dluhos P."/>
            <person name="Patkova L."/>
            <person name="Nedelnik J."/>
            <person name="Repkova J."/>
        </authorList>
    </citation>
    <scope>NUCLEOTIDE SEQUENCE [LARGE SCALE GENOMIC DNA]</scope>
    <source>
        <strain evidence="4">cv. Tatra</strain>
        <tissue evidence="3">Young leaves</tissue>
    </source>
</reference>
<dbReference type="PANTHER" id="PTHR47383">
    <property type="entry name" value="OS03G0659800 PROTEIN"/>
    <property type="match status" value="1"/>
</dbReference>
<dbReference type="PANTHER" id="PTHR47383:SF3">
    <property type="entry name" value="WAT1-RELATED PROTEIN"/>
    <property type="match status" value="1"/>
</dbReference>
<organism evidence="3 4">
    <name type="scientific">Trifolium pratense</name>
    <name type="common">Red clover</name>
    <dbReference type="NCBI Taxonomy" id="57577"/>
    <lineage>
        <taxon>Eukaryota</taxon>
        <taxon>Viridiplantae</taxon>
        <taxon>Streptophyta</taxon>
        <taxon>Embryophyta</taxon>
        <taxon>Tracheophyta</taxon>
        <taxon>Spermatophyta</taxon>
        <taxon>Magnoliopsida</taxon>
        <taxon>eudicotyledons</taxon>
        <taxon>Gunneridae</taxon>
        <taxon>Pentapetalae</taxon>
        <taxon>rosids</taxon>
        <taxon>fabids</taxon>
        <taxon>Fabales</taxon>
        <taxon>Fabaceae</taxon>
        <taxon>Papilionoideae</taxon>
        <taxon>50 kb inversion clade</taxon>
        <taxon>NPAAA clade</taxon>
        <taxon>Hologalegina</taxon>
        <taxon>IRL clade</taxon>
        <taxon>Trifolieae</taxon>
        <taxon>Trifolium</taxon>
    </lineage>
</organism>
<reference evidence="3 4" key="1">
    <citation type="journal article" date="2014" name="Am. J. Bot.">
        <title>Genome assembly and annotation for red clover (Trifolium pratense; Fabaceae).</title>
        <authorList>
            <person name="Istvanek J."/>
            <person name="Jaros M."/>
            <person name="Krenek A."/>
            <person name="Repkova J."/>
        </authorList>
    </citation>
    <scope>NUCLEOTIDE SEQUENCE [LARGE SCALE GENOMIC DNA]</scope>
    <source>
        <strain evidence="4">cv. Tatra</strain>
        <tissue evidence="3">Young leaves</tissue>
    </source>
</reference>
<evidence type="ECO:0000313" key="2">
    <source>
        <dbReference type="EMBL" id="PNX86517.1"/>
    </source>
</evidence>
<gene>
    <name evidence="2" type="ORF">L195_g042595</name>
    <name evidence="3" type="ORF">L195_g042910</name>
</gene>
<evidence type="ECO:0000256" key="1">
    <source>
        <dbReference type="SAM" id="Coils"/>
    </source>
</evidence>
<name>A0A2K3M7S5_TRIPR</name>
<dbReference type="EMBL" id="ASHM01051386">
    <property type="protein sequence ID" value="PNX86517.1"/>
    <property type="molecule type" value="Genomic_DNA"/>
</dbReference>
<dbReference type="EMBL" id="ASHM01052251">
    <property type="protein sequence ID" value="PNX86828.1"/>
    <property type="molecule type" value="Genomic_DNA"/>
</dbReference>
<dbReference type="InterPro" id="IPR058936">
    <property type="entry name" value="At4g15545-like"/>
</dbReference>
<dbReference type="Proteomes" id="UP000236291">
    <property type="component" value="Unassembled WGS sequence"/>
</dbReference>
<sequence length="162" mass="17768">MTAESGGSYFDLPEDVVQVLPSDPFEQLDVALRSSRGCRPSATSSELRAEIAEKDNLIAELQSHVESLDASLSETADKLVRAEQDKESLLKENASLSNTVRKLNRDVSKLEVFRKTLMQSLQEDDDKSGGSPDIVARIQSQSSLTSTSQFGGTFNMLVRPFV</sequence>
<evidence type="ECO:0000313" key="4">
    <source>
        <dbReference type="Proteomes" id="UP000236291"/>
    </source>
</evidence>
<comment type="caution">
    <text evidence="3">The sequence shown here is derived from an EMBL/GenBank/DDBJ whole genome shotgun (WGS) entry which is preliminary data.</text>
</comment>
<keyword evidence="1" id="KW-0175">Coiled coil</keyword>
<proteinExistence type="predicted"/>
<dbReference type="STRING" id="57577.A0A2K3M7S5"/>
<dbReference type="Gene3D" id="1.20.5.340">
    <property type="match status" value="1"/>
</dbReference>
<protein>
    <submittedName>
        <fullName evidence="3">Uncharacterized protein</fullName>
    </submittedName>
</protein>
<dbReference type="ExpressionAtlas" id="A0A2K3M7S5">
    <property type="expression patterns" value="baseline"/>
</dbReference>
<evidence type="ECO:0000313" key="3">
    <source>
        <dbReference type="EMBL" id="PNX86828.1"/>
    </source>
</evidence>